<dbReference type="Gene3D" id="3.90.1580.10">
    <property type="entry name" value="paralog of FGE (formylglycine-generating enzyme)"/>
    <property type="match status" value="1"/>
</dbReference>
<dbReference type="AlphaFoldDB" id="A0AAU7WBN4"/>
<proteinExistence type="predicted"/>
<accession>A0AAU7WBN4</accession>
<reference evidence="2" key="1">
    <citation type="submission" date="2024-05" db="EMBL/GenBank/DDBJ databases">
        <authorList>
            <person name="Yu L."/>
        </authorList>
    </citation>
    <scope>NUCLEOTIDE SEQUENCE</scope>
    <source>
        <strain evidence="2">G08B096</strain>
    </source>
</reference>
<dbReference type="EMBL" id="CP158374">
    <property type="protein sequence ID" value="XBX84032.1"/>
    <property type="molecule type" value="Genomic_DNA"/>
</dbReference>
<dbReference type="PANTHER" id="PTHR23150">
    <property type="entry name" value="SULFATASE MODIFYING FACTOR 1, 2"/>
    <property type="match status" value="1"/>
</dbReference>
<dbReference type="InterPro" id="IPR016187">
    <property type="entry name" value="CTDL_fold"/>
</dbReference>
<dbReference type="InterPro" id="IPR005532">
    <property type="entry name" value="SUMF_dom"/>
</dbReference>
<gene>
    <name evidence="2" type="ORF">ABIQ69_15240</name>
</gene>
<dbReference type="InterPro" id="IPR051043">
    <property type="entry name" value="Sulfatase_Mod_Factor_Kinase"/>
</dbReference>
<evidence type="ECO:0000259" key="1">
    <source>
        <dbReference type="Pfam" id="PF03781"/>
    </source>
</evidence>
<dbReference type="SUPFAM" id="SSF56436">
    <property type="entry name" value="C-type lectin-like"/>
    <property type="match status" value="1"/>
</dbReference>
<feature type="domain" description="Sulfatase-modifying factor enzyme-like" evidence="1">
    <location>
        <begin position="1"/>
        <end position="301"/>
    </location>
</feature>
<evidence type="ECO:0000313" key="2">
    <source>
        <dbReference type="EMBL" id="XBX84032.1"/>
    </source>
</evidence>
<protein>
    <submittedName>
        <fullName evidence="2">Formylglycine-generating enzyme family protein</fullName>
    </submittedName>
</protein>
<sequence length="304" mass="33377">MVRVPAGRFRMGSAEFYADETPVHEREVAAFEIDIHPVTTRQFAAFVEDTGYVTVAERPLDPAEFPGADPADLVPGGLVFTPTPGPVDLRDWRQWWRWGAGASWRRPFGADGPDALDERGDHPVVQVSFEDASAYAAWAGKRLPTEPELEYAARGGLDGARFAWGDEERPDGRVMANRWQGHFPYETDVPDGWAGTSPVMTYPANGYGLYDVAGNVWEWTTDYYTPRHLVPGAEDAAVDAGARPNLLAAASAEPGSRIPRRVLKGGSHLCSPEYCLRYRPAARSPQSDDTATSHIGFRCVRDAA</sequence>
<dbReference type="Pfam" id="PF03781">
    <property type="entry name" value="FGE-sulfatase"/>
    <property type="match status" value="1"/>
</dbReference>
<dbReference type="GO" id="GO:0120147">
    <property type="term" value="F:formylglycine-generating oxidase activity"/>
    <property type="evidence" value="ECO:0007669"/>
    <property type="project" value="TreeGrafter"/>
</dbReference>
<organism evidence="2">
    <name type="scientific">Agromyces sp. G08B096</name>
    <dbReference type="NCBI Taxonomy" id="3156399"/>
    <lineage>
        <taxon>Bacteria</taxon>
        <taxon>Bacillati</taxon>
        <taxon>Actinomycetota</taxon>
        <taxon>Actinomycetes</taxon>
        <taxon>Micrococcales</taxon>
        <taxon>Microbacteriaceae</taxon>
        <taxon>Agromyces</taxon>
    </lineage>
</organism>
<dbReference type="PANTHER" id="PTHR23150:SF19">
    <property type="entry name" value="FORMYLGLYCINE-GENERATING ENZYME"/>
    <property type="match status" value="1"/>
</dbReference>
<dbReference type="RefSeq" id="WP_350350033.1">
    <property type="nucleotide sequence ID" value="NZ_CP158374.1"/>
</dbReference>
<dbReference type="InterPro" id="IPR042095">
    <property type="entry name" value="SUMF_sf"/>
</dbReference>
<name>A0AAU7WBN4_9MICO</name>